<dbReference type="AlphaFoldDB" id="A0A914YML3"/>
<organism evidence="2 3">
    <name type="scientific">Panagrolaimus superbus</name>
    <dbReference type="NCBI Taxonomy" id="310955"/>
    <lineage>
        <taxon>Eukaryota</taxon>
        <taxon>Metazoa</taxon>
        <taxon>Ecdysozoa</taxon>
        <taxon>Nematoda</taxon>
        <taxon>Chromadorea</taxon>
        <taxon>Rhabditida</taxon>
        <taxon>Tylenchina</taxon>
        <taxon>Panagrolaimomorpha</taxon>
        <taxon>Panagrolaimoidea</taxon>
        <taxon>Panagrolaimidae</taxon>
        <taxon>Panagrolaimus</taxon>
    </lineage>
</organism>
<protein>
    <submittedName>
        <fullName evidence="3">Secreted protein</fullName>
    </submittedName>
</protein>
<feature type="chain" id="PRO_5037516868" evidence="1">
    <location>
        <begin position="24"/>
        <end position="84"/>
    </location>
</feature>
<evidence type="ECO:0000313" key="2">
    <source>
        <dbReference type="Proteomes" id="UP000887577"/>
    </source>
</evidence>
<dbReference type="WBParaSite" id="PSU_v2.g20827.t1">
    <property type="protein sequence ID" value="PSU_v2.g20827.t1"/>
    <property type="gene ID" value="PSU_v2.g20827"/>
</dbReference>
<evidence type="ECO:0000256" key="1">
    <source>
        <dbReference type="SAM" id="SignalP"/>
    </source>
</evidence>
<sequence>MSTEVVRAVVWGLACVWFEWTSGCRFKQIVDSTQVVFVQGAAGCFQAQAVQSELRNALGPSYVALRTTAAGTLSTSMFTRTPTS</sequence>
<keyword evidence="1" id="KW-0732">Signal</keyword>
<accession>A0A914YML3</accession>
<name>A0A914YML3_9BILA</name>
<evidence type="ECO:0000313" key="3">
    <source>
        <dbReference type="WBParaSite" id="PSU_v2.g20827.t1"/>
    </source>
</evidence>
<reference evidence="3" key="1">
    <citation type="submission" date="2022-11" db="UniProtKB">
        <authorList>
            <consortium name="WormBaseParasite"/>
        </authorList>
    </citation>
    <scope>IDENTIFICATION</scope>
</reference>
<dbReference type="Proteomes" id="UP000887577">
    <property type="component" value="Unplaced"/>
</dbReference>
<keyword evidence="2" id="KW-1185">Reference proteome</keyword>
<proteinExistence type="predicted"/>
<feature type="signal peptide" evidence="1">
    <location>
        <begin position="1"/>
        <end position="23"/>
    </location>
</feature>